<dbReference type="AlphaFoldDB" id="A0A0D2C0R2"/>
<dbReference type="VEuPathDB" id="FungiDB:PV08_04460"/>
<keyword evidence="2" id="KW-0472">Membrane</keyword>
<proteinExistence type="predicted"/>
<accession>A0A0D2C0R2</accession>
<dbReference type="OrthoDB" id="10267969at2759"/>
<gene>
    <name evidence="3" type="ORF">PV08_04460</name>
</gene>
<dbReference type="RefSeq" id="XP_016237485.1">
    <property type="nucleotide sequence ID" value="XM_016378808.1"/>
</dbReference>
<evidence type="ECO:0000256" key="1">
    <source>
        <dbReference type="SAM" id="MobiDB-lite"/>
    </source>
</evidence>
<protein>
    <submittedName>
        <fullName evidence="3">Uncharacterized protein</fullName>
    </submittedName>
</protein>
<feature type="region of interest" description="Disordered" evidence="1">
    <location>
        <begin position="215"/>
        <end position="236"/>
    </location>
</feature>
<organism evidence="3 4">
    <name type="scientific">Exophiala spinifera</name>
    <dbReference type="NCBI Taxonomy" id="91928"/>
    <lineage>
        <taxon>Eukaryota</taxon>
        <taxon>Fungi</taxon>
        <taxon>Dikarya</taxon>
        <taxon>Ascomycota</taxon>
        <taxon>Pezizomycotina</taxon>
        <taxon>Eurotiomycetes</taxon>
        <taxon>Chaetothyriomycetidae</taxon>
        <taxon>Chaetothyriales</taxon>
        <taxon>Herpotrichiellaceae</taxon>
        <taxon>Exophiala</taxon>
    </lineage>
</organism>
<evidence type="ECO:0000313" key="4">
    <source>
        <dbReference type="Proteomes" id="UP000053328"/>
    </source>
</evidence>
<feature type="compositionally biased region" description="Polar residues" evidence="1">
    <location>
        <begin position="225"/>
        <end position="235"/>
    </location>
</feature>
<evidence type="ECO:0000256" key="2">
    <source>
        <dbReference type="SAM" id="Phobius"/>
    </source>
</evidence>
<dbReference type="Proteomes" id="UP000053328">
    <property type="component" value="Unassembled WGS sequence"/>
</dbReference>
<dbReference type="HOGENOM" id="CLU_032922_0_0_1"/>
<feature type="compositionally biased region" description="Basic and acidic residues" evidence="1">
    <location>
        <begin position="215"/>
        <end position="224"/>
    </location>
</feature>
<dbReference type="GeneID" id="27331543"/>
<evidence type="ECO:0000313" key="3">
    <source>
        <dbReference type="EMBL" id="KIW17269.1"/>
    </source>
</evidence>
<dbReference type="InterPro" id="IPR036514">
    <property type="entry name" value="SGNH_hydro_sf"/>
</dbReference>
<keyword evidence="2" id="KW-1133">Transmembrane helix</keyword>
<dbReference type="EMBL" id="KN847494">
    <property type="protein sequence ID" value="KIW17269.1"/>
    <property type="molecule type" value="Genomic_DNA"/>
</dbReference>
<keyword evidence="4" id="KW-1185">Reference proteome</keyword>
<feature type="transmembrane region" description="Helical" evidence="2">
    <location>
        <begin position="12"/>
        <end position="33"/>
    </location>
</feature>
<keyword evidence="2" id="KW-0812">Transmembrane</keyword>
<dbReference type="Gene3D" id="3.40.50.1110">
    <property type="entry name" value="SGNH hydrolase"/>
    <property type="match status" value="1"/>
</dbReference>
<name>A0A0D2C0R2_9EURO</name>
<sequence length="589" mass="66017">MFLSLTKRLYRLPSSPFSTIITFVLLLCIYVFVSTTRSLLTSNGYLSSLRCCSEFTTRSTVLHSTLIDAGHPHMQFVGRWTSSADGRRRDAAFPGSSVEIILTNTRSISLSLNNAVSSSQPPVGDGVHENLDHSNLRPITSDHKASEPVNLVVQLNNTYTTFTNARAIVPVASDLDPRTRYSLKVRHMGGPNATEGVLEFHGIWVENVTHDTKIQSHRTKDVSSRQRTGAAQTVQPAKKKPAIEILTSETEGFSISKEESLEDTILTRISTWYEQLGSAHGIDTITMSTKALGLLPSSHTRTTTISHLFFRSGPAGTHLFGRPWTFATYRPSILILQLGLTDFTTFFSDPTNRDRHARDQFVNDFVNAYVKFLKTIRRTAYPFDPASLPADRRNRIVDPTYLSNSAPSTLPIFLVAPFSASTHFVTKDTRLERIINDALSRVAQAVRADGDISTFWIDTTGWLDPKRDFDTHGIKNQLNQLNQNDAHDVDGESQMDHQNETHLPTLSHAAHLKVSTLLWDHVCPYIISDNDATTTTANGKTECPFDRRSTYMGNVYLPQDVEVERTVLERKINRIKQQFKITGPKMLLR</sequence>
<reference evidence="3 4" key="1">
    <citation type="submission" date="2015-01" db="EMBL/GenBank/DDBJ databases">
        <title>The Genome Sequence of Exophiala spinifera CBS89968.</title>
        <authorList>
            <consortium name="The Broad Institute Genomics Platform"/>
            <person name="Cuomo C."/>
            <person name="de Hoog S."/>
            <person name="Gorbushina A."/>
            <person name="Stielow B."/>
            <person name="Teixiera M."/>
            <person name="Abouelleil A."/>
            <person name="Chapman S.B."/>
            <person name="Priest M."/>
            <person name="Young S.K."/>
            <person name="Wortman J."/>
            <person name="Nusbaum C."/>
            <person name="Birren B."/>
        </authorList>
    </citation>
    <scope>NUCLEOTIDE SEQUENCE [LARGE SCALE GENOMIC DNA]</scope>
    <source>
        <strain evidence="3 4">CBS 89968</strain>
    </source>
</reference>